<feature type="compositionally biased region" description="Low complexity" evidence="3">
    <location>
        <begin position="450"/>
        <end position="463"/>
    </location>
</feature>
<dbReference type="EMBL" id="KV423976">
    <property type="protein sequence ID" value="KZT56553.1"/>
    <property type="molecule type" value="Genomic_DNA"/>
</dbReference>
<feature type="compositionally biased region" description="Pro residues" evidence="3">
    <location>
        <begin position="595"/>
        <end position="623"/>
    </location>
</feature>
<dbReference type="InterPro" id="IPR016024">
    <property type="entry name" value="ARM-type_fold"/>
</dbReference>
<feature type="repeat" description="HEAT" evidence="2">
    <location>
        <begin position="854"/>
        <end position="892"/>
    </location>
</feature>
<sequence length="1287" mass="140662">MFLDSDNLTTLEKIFLFARSDAAYHRLFVARTLPEWLPSVDPHEAVEYILPLLNGLGTDPEDTVRETFAPALAKVMWYFFTTCALTEEEQPLTPSAHSDDSAYGQGPPTIPVSSFTPLLGSLLLSVNRGVGESARWGVVQVLQRLKEEEEAETALPPREPPSRRRAKELERERAKKWQGWIGGPLDRDKRDMIRRELILGVVLGMARLEEDEEDAAGEGGYDEDEMDELGSAAIRERASQRGDYDYDDDDESPGVGQENGSSEEEEAEGEDTPPGVYDVPEGRWAEEEQQPPEQPEALPPVSEGGEMRGLSVLREPILADAPVPPERAVNEPAVVSERPLDESAVVPRAASAEQVEGALLDQPPAYTQHRAEGTTTFLLPPMSPRSIGVFSLRDVATREAVCLPEPRDFALEGTGDARQSQSSDPPTAITMPKTSPSPPQLSDESTPAMSIDASPSDSSTSPSGRLDDAPPDEDGAGAGEKPFDPQPIVELVAQASELGMAMLSPEEAEAVSPLHRSDDDTPTSPALTPSDSEGTVRKDVSPNPPSSEDGDMDLAQEEEESDEAYAAEEAAKLPSAAIVISPPLENALPPEYFPSPPVNFPPPQQPVTPSVSPPDWLPVPPSPDVTGPHPQDSSSKTSPLALIASLALMSAIASSAALRPPDLEVHFLPELLRIASQADEWVRREAGFVIGALAKAVSTPVVRSQLVPLLIQFSNDAFWHVRHSSLFSAPPVLTRLDPDERRQLALEMFLSAARDPSRAVRAACLELLGEAIATFKDDEGGPPEELVQLFLGDENDRPEDTESDIESPLEWFSTPGLGLKPVPTTKRDADRCLVCAFNFPAVALTLGKDRWPQLRDYYLYLARDKSLKVRRTLASSLGAIAEIIGPEATRRDLIHVWKRAFETTADGYVDEDVVGWAIESIPGLLKSVGGEFPREIVQRLRIWWTGMMHKRWRLREQVAIKLPVLAQGWAHVEGVAEGIRDLLGLALTDDVAAVRESAAEGVSGICAALRGGPAEEALRQELLDLSEHESFRYRMTFVASIQSLLADEMKDDLQPLWPRVWALGADPVVDVRISVARLVATAVGMDTFFREPTSRPHLLNNLIRRLTQDKSYQVRSFVGFLRSTHNVTPVTTPVRGASLMSPSAKFSRPPLVLSPSGSQHDEPENYTDDHVPGMDDTREFYSAIARGRDAPLPVFTLPPSPRHPRKMEAPPVSLEPKPAEKEPVSEIPANWQPPTNDALAYQEPPNVGLPEENPEDDDDLTDPFADSTSLSQEEDQDSLDSDGEVDM</sequence>
<evidence type="ECO:0000256" key="2">
    <source>
        <dbReference type="PROSITE-ProRule" id="PRU00103"/>
    </source>
</evidence>
<feature type="region of interest" description="Disordered" evidence="3">
    <location>
        <begin position="323"/>
        <end position="343"/>
    </location>
</feature>
<dbReference type="SUPFAM" id="SSF48371">
    <property type="entry name" value="ARM repeat"/>
    <property type="match status" value="1"/>
</dbReference>
<organism evidence="4 5">
    <name type="scientific">Calocera cornea HHB12733</name>
    <dbReference type="NCBI Taxonomy" id="1353952"/>
    <lineage>
        <taxon>Eukaryota</taxon>
        <taxon>Fungi</taxon>
        <taxon>Dikarya</taxon>
        <taxon>Basidiomycota</taxon>
        <taxon>Agaricomycotina</taxon>
        <taxon>Dacrymycetes</taxon>
        <taxon>Dacrymycetales</taxon>
        <taxon>Dacrymycetaceae</taxon>
        <taxon>Calocera</taxon>
    </lineage>
</organism>
<dbReference type="PROSITE" id="PS50077">
    <property type="entry name" value="HEAT_REPEAT"/>
    <property type="match status" value="1"/>
</dbReference>
<dbReference type="PANTHER" id="PTHR10648:SF1">
    <property type="entry name" value="SERINE_THREONINE-PROTEIN PHOSPHATASE 4 REGULATORY SUBUNIT 1"/>
    <property type="match status" value="1"/>
</dbReference>
<dbReference type="OrthoDB" id="340346at2759"/>
<accession>A0A165FCM1</accession>
<dbReference type="InterPro" id="IPR051023">
    <property type="entry name" value="PP2A_Regulatory_Subunit_A"/>
</dbReference>
<name>A0A165FCM1_9BASI</name>
<dbReference type="Gene3D" id="1.25.10.10">
    <property type="entry name" value="Leucine-rich Repeat Variant"/>
    <property type="match status" value="1"/>
</dbReference>
<reference evidence="4 5" key="1">
    <citation type="journal article" date="2016" name="Mol. Biol. Evol.">
        <title>Comparative Genomics of Early-Diverging Mushroom-Forming Fungi Provides Insights into the Origins of Lignocellulose Decay Capabilities.</title>
        <authorList>
            <person name="Nagy L.G."/>
            <person name="Riley R."/>
            <person name="Tritt A."/>
            <person name="Adam C."/>
            <person name="Daum C."/>
            <person name="Floudas D."/>
            <person name="Sun H."/>
            <person name="Yadav J.S."/>
            <person name="Pangilinan J."/>
            <person name="Larsson K.H."/>
            <person name="Matsuura K."/>
            <person name="Barry K."/>
            <person name="Labutti K."/>
            <person name="Kuo R."/>
            <person name="Ohm R.A."/>
            <person name="Bhattacharya S.S."/>
            <person name="Shirouzu T."/>
            <person name="Yoshinaga Y."/>
            <person name="Martin F.M."/>
            <person name="Grigoriev I.V."/>
            <person name="Hibbett D.S."/>
        </authorList>
    </citation>
    <scope>NUCLEOTIDE SEQUENCE [LARGE SCALE GENOMIC DNA]</scope>
    <source>
        <strain evidence="4 5">HHB12733</strain>
    </source>
</reference>
<feature type="region of interest" description="Disordered" evidence="3">
    <location>
        <begin position="240"/>
        <end position="311"/>
    </location>
</feature>
<feature type="compositionally biased region" description="Acidic residues" evidence="3">
    <location>
        <begin position="1252"/>
        <end position="1261"/>
    </location>
</feature>
<gene>
    <name evidence="4" type="ORF">CALCODRAFT_518093</name>
</gene>
<feature type="compositionally biased region" description="Polar residues" evidence="3">
    <location>
        <begin position="522"/>
        <end position="533"/>
    </location>
</feature>
<feature type="region of interest" description="Disordered" evidence="3">
    <location>
        <begin position="147"/>
        <end position="170"/>
    </location>
</feature>
<evidence type="ECO:0000313" key="5">
    <source>
        <dbReference type="Proteomes" id="UP000076842"/>
    </source>
</evidence>
<proteinExistence type="predicted"/>
<protein>
    <submittedName>
        <fullName evidence="4">ARM repeat-containing protein</fullName>
    </submittedName>
</protein>
<dbReference type="STRING" id="1353952.A0A165FCM1"/>
<dbReference type="GO" id="GO:0005737">
    <property type="term" value="C:cytoplasm"/>
    <property type="evidence" value="ECO:0007669"/>
    <property type="project" value="TreeGrafter"/>
</dbReference>
<feature type="compositionally biased region" description="Acidic residues" evidence="3">
    <location>
        <begin position="1272"/>
        <end position="1287"/>
    </location>
</feature>
<feature type="compositionally biased region" description="Basic and acidic residues" evidence="3">
    <location>
        <begin position="1159"/>
        <end position="1175"/>
    </location>
</feature>
<feature type="region of interest" description="Disordered" evidence="3">
    <location>
        <begin position="595"/>
        <end position="637"/>
    </location>
</feature>
<dbReference type="InterPro" id="IPR011989">
    <property type="entry name" value="ARM-like"/>
</dbReference>
<dbReference type="Proteomes" id="UP000076842">
    <property type="component" value="Unassembled WGS sequence"/>
</dbReference>
<keyword evidence="1" id="KW-0677">Repeat</keyword>
<keyword evidence="5" id="KW-1185">Reference proteome</keyword>
<feature type="region of interest" description="Disordered" evidence="3">
    <location>
        <begin position="1141"/>
        <end position="1175"/>
    </location>
</feature>
<dbReference type="GO" id="GO:0019888">
    <property type="term" value="F:protein phosphatase regulator activity"/>
    <property type="evidence" value="ECO:0007669"/>
    <property type="project" value="TreeGrafter"/>
</dbReference>
<feature type="region of interest" description="Disordered" evidence="3">
    <location>
        <begin position="406"/>
        <end position="569"/>
    </location>
</feature>
<feature type="compositionally biased region" description="Low complexity" evidence="3">
    <location>
        <begin position="1262"/>
        <end position="1271"/>
    </location>
</feature>
<feature type="region of interest" description="Disordered" evidence="3">
    <location>
        <begin position="1191"/>
        <end position="1287"/>
    </location>
</feature>
<feature type="compositionally biased region" description="Acidic residues" evidence="3">
    <location>
        <begin position="548"/>
        <end position="566"/>
    </location>
</feature>
<dbReference type="PANTHER" id="PTHR10648">
    <property type="entry name" value="SERINE/THREONINE-PROTEIN PHOSPHATASE PP2A 65 KDA REGULATORY SUBUNIT"/>
    <property type="match status" value="1"/>
</dbReference>
<evidence type="ECO:0000256" key="1">
    <source>
        <dbReference type="ARBA" id="ARBA00022737"/>
    </source>
</evidence>
<evidence type="ECO:0000256" key="3">
    <source>
        <dbReference type="SAM" id="MobiDB-lite"/>
    </source>
</evidence>
<evidence type="ECO:0000313" key="4">
    <source>
        <dbReference type="EMBL" id="KZT56553.1"/>
    </source>
</evidence>
<feature type="compositionally biased region" description="Acidic residues" evidence="3">
    <location>
        <begin position="261"/>
        <end position="271"/>
    </location>
</feature>
<dbReference type="InParanoid" id="A0A165FCM1"/>
<dbReference type="InterPro" id="IPR021133">
    <property type="entry name" value="HEAT_type_2"/>
</dbReference>